<comment type="caution">
    <text evidence="2">The sequence shown here is derived from an EMBL/GenBank/DDBJ whole genome shotgun (WGS) entry which is preliminary data.</text>
</comment>
<reference evidence="2 3" key="1">
    <citation type="submission" date="2019-11" db="EMBL/GenBank/DDBJ databases">
        <title>P. haliotis isolates from Z. marina roots.</title>
        <authorList>
            <person name="Cohen M."/>
            <person name="Jospin G."/>
            <person name="Eisen J.A."/>
            <person name="Coil D.A."/>
        </authorList>
    </citation>
    <scope>NUCLEOTIDE SEQUENCE [LARGE SCALE GENOMIC DNA]</scope>
    <source>
        <strain evidence="2 3">UCD-MCMsp1aY</strain>
    </source>
</reference>
<gene>
    <name evidence="2" type="ORF">GNP35_01510</name>
</gene>
<dbReference type="EMBL" id="WOCD01000001">
    <property type="protein sequence ID" value="MUH71284.1"/>
    <property type="molecule type" value="Genomic_DNA"/>
</dbReference>
<keyword evidence="1" id="KW-0812">Transmembrane</keyword>
<keyword evidence="3" id="KW-1185">Reference proteome</keyword>
<keyword evidence="1" id="KW-1133">Transmembrane helix</keyword>
<dbReference type="Proteomes" id="UP000439994">
    <property type="component" value="Unassembled WGS sequence"/>
</dbReference>
<proteinExistence type="predicted"/>
<sequence>MDFEQKMTHFREEMEYLGICQFAAAPLLYRFLWFLGIAEPPPFFASRWRSLSIHVTCYSLLLAFVLLTLHIFVALNLSTSVNLFVIVLMFSLVYSFYMASNYQYQSRMLELPSWELYLSEKHKIDSANIS</sequence>
<protein>
    <submittedName>
        <fullName evidence="2">Uncharacterized protein</fullName>
    </submittedName>
</protein>
<organism evidence="2 3">
    <name type="scientific">Psychrosphaera haliotis</name>
    <dbReference type="NCBI Taxonomy" id="555083"/>
    <lineage>
        <taxon>Bacteria</taxon>
        <taxon>Pseudomonadati</taxon>
        <taxon>Pseudomonadota</taxon>
        <taxon>Gammaproteobacteria</taxon>
        <taxon>Alteromonadales</taxon>
        <taxon>Pseudoalteromonadaceae</taxon>
        <taxon>Psychrosphaera</taxon>
    </lineage>
</organism>
<accession>A0A6N8F546</accession>
<dbReference type="AlphaFoldDB" id="A0A6N8F546"/>
<feature type="transmembrane region" description="Helical" evidence="1">
    <location>
        <begin position="55"/>
        <end position="75"/>
    </location>
</feature>
<keyword evidence="1" id="KW-0472">Membrane</keyword>
<dbReference type="InterPro" id="IPR045644">
    <property type="entry name" value="DUF6404"/>
</dbReference>
<name>A0A6N8F546_9GAMM</name>
<evidence type="ECO:0000313" key="3">
    <source>
        <dbReference type="Proteomes" id="UP000439994"/>
    </source>
</evidence>
<evidence type="ECO:0000313" key="2">
    <source>
        <dbReference type="EMBL" id="MUH71284.1"/>
    </source>
</evidence>
<dbReference type="OrthoDB" id="7870117at2"/>
<feature type="transmembrane region" description="Helical" evidence="1">
    <location>
        <begin position="16"/>
        <end position="35"/>
    </location>
</feature>
<evidence type="ECO:0000256" key="1">
    <source>
        <dbReference type="SAM" id="Phobius"/>
    </source>
</evidence>
<dbReference type="RefSeq" id="WP_155693881.1">
    <property type="nucleotide sequence ID" value="NZ_WOCD01000001.1"/>
</dbReference>
<feature type="transmembrane region" description="Helical" evidence="1">
    <location>
        <begin position="81"/>
        <end position="99"/>
    </location>
</feature>
<dbReference type="Pfam" id="PF19942">
    <property type="entry name" value="DUF6404"/>
    <property type="match status" value="1"/>
</dbReference>